<feature type="region of interest" description="Disordered" evidence="1">
    <location>
        <begin position="36"/>
        <end position="70"/>
    </location>
</feature>
<evidence type="ECO:0008006" key="4">
    <source>
        <dbReference type="Google" id="ProtNLM"/>
    </source>
</evidence>
<dbReference type="Proteomes" id="UP000309174">
    <property type="component" value="Unassembled WGS sequence"/>
</dbReference>
<protein>
    <recommendedName>
        <fullName evidence="4">Secreted protein</fullName>
    </recommendedName>
</protein>
<keyword evidence="3" id="KW-1185">Reference proteome</keyword>
<gene>
    <name evidence="2" type="ORF">ETD83_29145</name>
</gene>
<evidence type="ECO:0000256" key="1">
    <source>
        <dbReference type="SAM" id="MobiDB-lite"/>
    </source>
</evidence>
<organism evidence="2 3">
    <name type="scientific">Actinomadura soli</name>
    <dbReference type="NCBI Taxonomy" id="2508997"/>
    <lineage>
        <taxon>Bacteria</taxon>
        <taxon>Bacillati</taxon>
        <taxon>Actinomycetota</taxon>
        <taxon>Actinomycetes</taxon>
        <taxon>Streptosporangiales</taxon>
        <taxon>Thermomonosporaceae</taxon>
        <taxon>Actinomadura</taxon>
    </lineage>
</organism>
<evidence type="ECO:0000313" key="2">
    <source>
        <dbReference type="EMBL" id="TMQ91814.1"/>
    </source>
</evidence>
<feature type="compositionally biased region" description="Gly residues" evidence="1">
    <location>
        <begin position="40"/>
        <end position="63"/>
    </location>
</feature>
<dbReference type="AlphaFoldDB" id="A0A5C4J4K4"/>
<dbReference type="OrthoDB" id="128043at2"/>
<reference evidence="2 3" key="1">
    <citation type="submission" date="2019-05" db="EMBL/GenBank/DDBJ databases">
        <title>Draft genome sequence of Actinomadura sp. 14C53.</title>
        <authorList>
            <person name="Saricaoglu S."/>
            <person name="Isik K."/>
        </authorList>
    </citation>
    <scope>NUCLEOTIDE SEQUENCE [LARGE SCALE GENOMIC DNA]</scope>
    <source>
        <strain evidence="2 3">14C53</strain>
    </source>
</reference>
<sequence>MNSAIKLGAYAAGLAVVFGGAAGIGKVVGPVGASAETASHGGGHGGSGSGGGHGGGGHGGDAGGAAAHAPGGLQVSEDGYTLVPRRTTLAPGKRSDFRFTINGPDGKPVTGFKPLHGKRLHLIVASRDLSGFQHLHPSEAGGGVWTVSITIPKSGVYRFFTDIQPDGATRQLTLGTDVFVQGDLRTAPLPKPERVAKVDGYEVTLSGGLTPGKSTELTLSVSKGGKPVTDLQPYLEAYGHLVALRQGDLAYLHVHPDGEPGDGETKPGPGITFSAEAPSSGAYRLYLDFKHDGKVRTAEFTVHAGDAQVPVQQTGGGGHDDTPHTH</sequence>
<dbReference type="EMBL" id="VCKW01000187">
    <property type="protein sequence ID" value="TMQ91814.1"/>
    <property type="molecule type" value="Genomic_DNA"/>
</dbReference>
<evidence type="ECO:0000313" key="3">
    <source>
        <dbReference type="Proteomes" id="UP000309174"/>
    </source>
</evidence>
<comment type="caution">
    <text evidence="2">The sequence shown here is derived from an EMBL/GenBank/DDBJ whole genome shotgun (WGS) entry which is preliminary data.</text>
</comment>
<accession>A0A5C4J4K4</accession>
<dbReference type="RefSeq" id="WP_138648417.1">
    <property type="nucleotide sequence ID" value="NZ_VCKW01000187.1"/>
</dbReference>
<name>A0A5C4J4K4_9ACTN</name>
<proteinExistence type="predicted"/>